<dbReference type="AlphaFoldDB" id="A0A1H7K9U0"/>
<dbReference type="Pfam" id="PF00106">
    <property type="entry name" value="adh_short"/>
    <property type="match status" value="1"/>
</dbReference>
<sequence length="259" mass="26799">MKITCDIKDKIALVTGANRGIGKAIVDAFLDHGAARVYVAVRRLDSAAPLIERYGDRVLPVQLDLARPETITAMAGRAADIQVVVNSAAVFMASTPLDGNAIDALELGMKINVLGLIRMAQAFVPALKQNGGGALVQLNSVASLVCAPNFATHSACKAAAYSLTQALHELLGQQGIAVLSVHPGLIGSDMGNAAGLTGSAEPPSVVAEGIVAALKAGDFHLFPDSMAKRVGSAYQSFAGSVVEAGIPEYRPRIMVSVEK</sequence>
<evidence type="ECO:0000313" key="4">
    <source>
        <dbReference type="Proteomes" id="UP000198620"/>
    </source>
</evidence>
<dbReference type="PANTHER" id="PTHR42901">
    <property type="entry name" value="ALCOHOL DEHYDROGENASE"/>
    <property type="match status" value="1"/>
</dbReference>
<proteinExistence type="inferred from homology"/>
<keyword evidence="2" id="KW-0560">Oxidoreductase</keyword>
<evidence type="ECO:0000256" key="1">
    <source>
        <dbReference type="ARBA" id="ARBA00006484"/>
    </source>
</evidence>
<gene>
    <name evidence="3" type="ORF">SAMN05216387_103156</name>
</gene>
<comment type="similarity">
    <text evidence="1">Belongs to the short-chain dehydrogenases/reductases (SDR) family.</text>
</comment>
<evidence type="ECO:0000256" key="2">
    <source>
        <dbReference type="ARBA" id="ARBA00023002"/>
    </source>
</evidence>
<dbReference type="RefSeq" id="WP_218141497.1">
    <property type="nucleotide sequence ID" value="NZ_FOBH01000003.1"/>
</dbReference>
<dbReference type="Gene3D" id="3.40.50.720">
    <property type="entry name" value="NAD(P)-binding Rossmann-like Domain"/>
    <property type="match status" value="1"/>
</dbReference>
<dbReference type="SUPFAM" id="SSF51735">
    <property type="entry name" value="NAD(P)-binding Rossmann-fold domains"/>
    <property type="match status" value="1"/>
</dbReference>
<dbReference type="PRINTS" id="PR00081">
    <property type="entry name" value="GDHRDH"/>
</dbReference>
<dbReference type="STRING" id="1233.SAMN05216387_103156"/>
<keyword evidence="4" id="KW-1185">Reference proteome</keyword>
<dbReference type="InterPro" id="IPR036291">
    <property type="entry name" value="NAD(P)-bd_dom_sf"/>
</dbReference>
<evidence type="ECO:0000313" key="3">
    <source>
        <dbReference type="EMBL" id="SEK83599.1"/>
    </source>
</evidence>
<dbReference type="GO" id="GO:0016491">
    <property type="term" value="F:oxidoreductase activity"/>
    <property type="evidence" value="ECO:0007669"/>
    <property type="project" value="UniProtKB-KW"/>
</dbReference>
<dbReference type="NCBIfam" id="NF006120">
    <property type="entry name" value="PRK08264.1-6"/>
    <property type="match status" value="1"/>
</dbReference>
<protein>
    <submittedName>
        <fullName evidence="3">Short-chain dehydrogenase</fullName>
    </submittedName>
</protein>
<name>A0A1H7K9U0_9PROT</name>
<reference evidence="3 4" key="1">
    <citation type="submission" date="2016-10" db="EMBL/GenBank/DDBJ databases">
        <authorList>
            <person name="de Groot N.N."/>
        </authorList>
    </citation>
    <scope>NUCLEOTIDE SEQUENCE [LARGE SCALE GENOMIC DNA]</scope>
    <source>
        <strain evidence="3 4">Nv1</strain>
    </source>
</reference>
<dbReference type="EMBL" id="FOBH01000003">
    <property type="protein sequence ID" value="SEK83599.1"/>
    <property type="molecule type" value="Genomic_DNA"/>
</dbReference>
<organism evidence="3 4">
    <name type="scientific">Nitrosovibrio tenuis</name>
    <dbReference type="NCBI Taxonomy" id="1233"/>
    <lineage>
        <taxon>Bacteria</taxon>
        <taxon>Pseudomonadati</taxon>
        <taxon>Pseudomonadota</taxon>
        <taxon>Betaproteobacteria</taxon>
        <taxon>Nitrosomonadales</taxon>
        <taxon>Nitrosomonadaceae</taxon>
        <taxon>Nitrosovibrio</taxon>
    </lineage>
</organism>
<dbReference type="InterPro" id="IPR002347">
    <property type="entry name" value="SDR_fam"/>
</dbReference>
<dbReference type="Proteomes" id="UP000198620">
    <property type="component" value="Unassembled WGS sequence"/>
</dbReference>
<dbReference type="PANTHER" id="PTHR42901:SF1">
    <property type="entry name" value="ALCOHOL DEHYDROGENASE"/>
    <property type="match status" value="1"/>
</dbReference>
<accession>A0A1H7K9U0</accession>